<dbReference type="RefSeq" id="WP_066609494.1">
    <property type="nucleotide sequence ID" value="NZ_LQQU01000003.1"/>
</dbReference>
<dbReference type="GO" id="GO:0017178">
    <property type="term" value="F:diphthine-ammonia ligase activity"/>
    <property type="evidence" value="ECO:0007669"/>
    <property type="project" value="TreeGrafter"/>
</dbReference>
<dbReference type="Proteomes" id="UP000076625">
    <property type="component" value="Unassembled WGS sequence"/>
</dbReference>
<reference evidence="3" key="1">
    <citation type="submission" date="2016-01" db="EMBL/GenBank/DDBJ databases">
        <title>Draft genome of Chromobacterium sp. F49.</title>
        <authorList>
            <person name="Hong K.W."/>
        </authorList>
    </citation>
    <scope>NUCLEOTIDE SEQUENCE [LARGE SCALE GENOMIC DNA]</scope>
    <source>
        <strain evidence="3">CN10</strain>
    </source>
</reference>
<dbReference type="GO" id="GO:0006508">
    <property type="term" value="P:proteolysis"/>
    <property type="evidence" value="ECO:0007669"/>
    <property type="project" value="InterPro"/>
</dbReference>
<dbReference type="STRING" id="1452487.AVW16_04615"/>
<dbReference type="PANTHER" id="PTHR12196">
    <property type="entry name" value="DOMAIN OF UNKNOWN FUNCTION 71 DUF71 -CONTAINING PROTEIN"/>
    <property type="match status" value="1"/>
</dbReference>
<comment type="caution">
    <text evidence="2">The sequence shown here is derived from an EMBL/GenBank/DDBJ whole genome shotgun (WGS) entry which is preliminary data.</text>
</comment>
<keyword evidence="3" id="KW-1185">Reference proteome</keyword>
<evidence type="ECO:0000313" key="2">
    <source>
        <dbReference type="EMBL" id="KZE35073.1"/>
    </source>
</evidence>
<dbReference type="InterPro" id="IPR001995">
    <property type="entry name" value="Peptidase_A2_cat"/>
</dbReference>
<dbReference type="InterPro" id="IPR014729">
    <property type="entry name" value="Rossmann-like_a/b/a_fold"/>
</dbReference>
<dbReference type="NCBIfam" id="TIGR00290">
    <property type="entry name" value="MJ0570_dom"/>
    <property type="match status" value="1"/>
</dbReference>
<dbReference type="AlphaFoldDB" id="A0A161SET4"/>
<protein>
    <submittedName>
        <fullName evidence="2">Adenosine nucleotide hydrolase</fullName>
    </submittedName>
</protein>
<dbReference type="PROSITE" id="PS50175">
    <property type="entry name" value="ASP_PROT_RETROV"/>
    <property type="match status" value="1"/>
</dbReference>
<dbReference type="Gene3D" id="3.90.1490.10">
    <property type="entry name" value="putative n-type atp pyrophosphatase, domain 2"/>
    <property type="match status" value="1"/>
</dbReference>
<dbReference type="SUPFAM" id="SSF52402">
    <property type="entry name" value="Adenine nucleotide alpha hydrolases-like"/>
    <property type="match status" value="1"/>
</dbReference>
<evidence type="ECO:0000313" key="3">
    <source>
        <dbReference type="Proteomes" id="UP000076625"/>
    </source>
</evidence>
<dbReference type="CDD" id="cd01994">
    <property type="entry name" value="AANH_PF0828-like"/>
    <property type="match status" value="1"/>
</dbReference>
<dbReference type="Gene3D" id="3.40.50.620">
    <property type="entry name" value="HUPs"/>
    <property type="match status" value="1"/>
</dbReference>
<evidence type="ECO:0000259" key="1">
    <source>
        <dbReference type="PROSITE" id="PS50175"/>
    </source>
</evidence>
<dbReference type="GO" id="GO:0004190">
    <property type="term" value="F:aspartic-type endopeptidase activity"/>
    <property type="evidence" value="ECO:0007669"/>
    <property type="project" value="InterPro"/>
</dbReference>
<organism evidence="2 3">
    <name type="scientific">Crenobacter luteus</name>
    <dbReference type="NCBI Taxonomy" id="1452487"/>
    <lineage>
        <taxon>Bacteria</taxon>
        <taxon>Pseudomonadati</taxon>
        <taxon>Pseudomonadota</taxon>
        <taxon>Betaproteobacteria</taxon>
        <taxon>Neisseriales</taxon>
        <taxon>Neisseriaceae</taxon>
        <taxon>Crenobacter</taxon>
    </lineage>
</organism>
<dbReference type="GO" id="GO:0017183">
    <property type="term" value="P:protein histidyl modification to diphthamide"/>
    <property type="evidence" value="ECO:0007669"/>
    <property type="project" value="TreeGrafter"/>
</dbReference>
<sequence length="221" mass="23461">MTTLKDKKTVVSWSGGKDSCLALWRAHRAGARVAALFTMFDEDGARSRSHGVCREVMAAQAAAMNLPLVTADASWSGYEAAFVKRLQAFAADGVEVAVFGDVDLDAHREWEEKVCAAAGLSASLPLWQEDRLALVREGLDAGIRALIVTVNTAMAPAELLGRTLTHELVDELVAGGVDPCAEAGEFHTLVVDGPPFVAPLPLVAGDIHTHGDYASLDLRLA</sequence>
<dbReference type="InterPro" id="IPR030662">
    <property type="entry name" value="DPH6/MJ0570"/>
</dbReference>
<dbReference type="InterPro" id="IPR002761">
    <property type="entry name" value="Diphthami_syn_dom"/>
</dbReference>
<dbReference type="EMBL" id="LQQU01000003">
    <property type="protein sequence ID" value="KZE35073.1"/>
    <property type="molecule type" value="Genomic_DNA"/>
</dbReference>
<proteinExistence type="predicted"/>
<gene>
    <name evidence="2" type="ORF">AVW16_04615</name>
</gene>
<name>A0A161SET4_9NEIS</name>
<feature type="domain" description="Peptidase A2" evidence="1">
    <location>
        <begin position="86"/>
        <end position="164"/>
    </location>
</feature>
<keyword evidence="2" id="KW-0378">Hydrolase</keyword>
<dbReference type="PANTHER" id="PTHR12196:SF2">
    <property type="entry name" value="DIPHTHINE--AMMONIA LIGASE"/>
    <property type="match status" value="1"/>
</dbReference>
<dbReference type="Pfam" id="PF01902">
    <property type="entry name" value="Diphthami_syn_2"/>
    <property type="match status" value="1"/>
</dbReference>
<accession>A0A161SET4</accession>
<dbReference type="OrthoDB" id="3572539at2"/>